<dbReference type="SUPFAM" id="SSF46955">
    <property type="entry name" value="Putative DNA-binding domain"/>
    <property type="match status" value="1"/>
</dbReference>
<comment type="caution">
    <text evidence="3">The sequence shown here is derived from an EMBL/GenBank/DDBJ whole genome shotgun (WGS) entry which is preliminary data.</text>
</comment>
<dbReference type="Proteomes" id="UP001073227">
    <property type="component" value="Unassembled WGS sequence"/>
</dbReference>
<accession>A0ABT3Z5K1</accession>
<organism evidence="3 4">
    <name type="scientific">Hoeflea algicola</name>
    <dbReference type="NCBI Taxonomy" id="2983763"/>
    <lineage>
        <taxon>Bacteria</taxon>
        <taxon>Pseudomonadati</taxon>
        <taxon>Pseudomonadota</taxon>
        <taxon>Alphaproteobacteria</taxon>
        <taxon>Hyphomicrobiales</taxon>
        <taxon>Rhizobiaceae</taxon>
        <taxon>Hoeflea</taxon>
    </lineage>
</organism>
<dbReference type="InterPro" id="IPR009061">
    <property type="entry name" value="DNA-bd_dom_put_sf"/>
</dbReference>
<dbReference type="EMBL" id="JAOVZR010000001">
    <property type="protein sequence ID" value="MCY0146586.1"/>
    <property type="molecule type" value="Genomic_DNA"/>
</dbReference>
<evidence type="ECO:0000256" key="1">
    <source>
        <dbReference type="SAM" id="MobiDB-lite"/>
    </source>
</evidence>
<dbReference type="RefSeq" id="WP_267652245.1">
    <property type="nucleotide sequence ID" value="NZ_JAOVZR010000001.1"/>
</dbReference>
<reference evidence="3" key="1">
    <citation type="submission" date="2022-10" db="EMBL/GenBank/DDBJ databases">
        <title>Hoeflea sp. G2-23, isolated from marine algae.</title>
        <authorList>
            <person name="Kristyanto S."/>
            <person name="Kim J.M."/>
            <person name="Jeon C.O."/>
        </authorList>
    </citation>
    <scope>NUCLEOTIDE SEQUENCE</scope>
    <source>
        <strain evidence="3">G2-23</strain>
    </source>
</reference>
<dbReference type="InterPro" id="IPR041657">
    <property type="entry name" value="HTH_17"/>
</dbReference>
<keyword evidence="4" id="KW-1185">Reference proteome</keyword>
<gene>
    <name evidence="3" type="ORF">OEG84_02340</name>
</gene>
<proteinExistence type="predicted"/>
<evidence type="ECO:0000313" key="3">
    <source>
        <dbReference type="EMBL" id="MCY0146586.1"/>
    </source>
</evidence>
<feature type="region of interest" description="Disordered" evidence="1">
    <location>
        <begin position="1"/>
        <end position="27"/>
    </location>
</feature>
<name>A0ABT3Z5K1_9HYPH</name>
<protein>
    <submittedName>
        <fullName evidence="3">Helix-turn-helix domain-containing protein</fullName>
    </submittedName>
</protein>
<evidence type="ECO:0000259" key="2">
    <source>
        <dbReference type="Pfam" id="PF12728"/>
    </source>
</evidence>
<feature type="compositionally biased region" description="Polar residues" evidence="1">
    <location>
        <begin position="1"/>
        <end position="15"/>
    </location>
</feature>
<evidence type="ECO:0000313" key="4">
    <source>
        <dbReference type="Proteomes" id="UP001073227"/>
    </source>
</evidence>
<feature type="domain" description="Helix-turn-helix" evidence="2">
    <location>
        <begin position="41"/>
        <end position="90"/>
    </location>
</feature>
<dbReference type="Pfam" id="PF12728">
    <property type="entry name" value="HTH_17"/>
    <property type="match status" value="1"/>
</dbReference>
<sequence length="101" mass="11158">MKDQIMPTQLSQHQQPRMHAHSVSGEGTGVISLSKSLPPLLKEREVSDLLSVAPGTLRNWRISGTGPGFCKIAKSMVRYPAKELENWINATYRHSTSESGL</sequence>